<dbReference type="InterPro" id="IPR036509">
    <property type="entry name" value="Met_Sox_Rdtase_MsrA_sf"/>
</dbReference>
<dbReference type="HAMAP" id="MF_01401">
    <property type="entry name" value="MsrA"/>
    <property type="match status" value="1"/>
</dbReference>
<dbReference type="Proteomes" id="UP001501940">
    <property type="component" value="Chromosome 20"/>
</dbReference>
<evidence type="ECO:0000313" key="11">
    <source>
        <dbReference type="Ensembl" id="ENSAOCP00000027290.2"/>
    </source>
</evidence>
<dbReference type="InterPro" id="IPR002569">
    <property type="entry name" value="Met_Sox_Rdtase_MsrA_dom"/>
</dbReference>
<reference evidence="11" key="2">
    <citation type="submission" date="2025-08" db="UniProtKB">
        <authorList>
            <consortium name="Ensembl"/>
        </authorList>
    </citation>
    <scope>IDENTIFICATION</scope>
</reference>
<dbReference type="RefSeq" id="XP_023133221.2">
    <property type="nucleotide sequence ID" value="XM_023277453.3"/>
</dbReference>
<dbReference type="PANTHER" id="PTHR42799:SF22">
    <property type="entry name" value="PEPTIDE-METHIONINE (S)-S-OXIDE REDUCTASE"/>
    <property type="match status" value="1"/>
</dbReference>
<evidence type="ECO:0000256" key="3">
    <source>
        <dbReference type="ARBA" id="ARBA00023002"/>
    </source>
</evidence>
<organism evidence="11 12">
    <name type="scientific">Amphiprion ocellaris</name>
    <name type="common">Clown anemonefish</name>
    <dbReference type="NCBI Taxonomy" id="80972"/>
    <lineage>
        <taxon>Eukaryota</taxon>
        <taxon>Metazoa</taxon>
        <taxon>Chordata</taxon>
        <taxon>Craniata</taxon>
        <taxon>Vertebrata</taxon>
        <taxon>Euteleostomi</taxon>
        <taxon>Actinopterygii</taxon>
        <taxon>Neopterygii</taxon>
        <taxon>Teleostei</taxon>
        <taxon>Neoteleostei</taxon>
        <taxon>Acanthomorphata</taxon>
        <taxon>Ovalentaria</taxon>
        <taxon>Pomacentridae</taxon>
        <taxon>Amphiprion</taxon>
    </lineage>
</organism>
<name>A0A3Q1CJU6_AMPOC</name>
<dbReference type="Pfam" id="PF01625">
    <property type="entry name" value="PMSR"/>
    <property type="match status" value="1"/>
</dbReference>
<dbReference type="GO" id="GO:0005737">
    <property type="term" value="C:cytoplasm"/>
    <property type="evidence" value="ECO:0007669"/>
    <property type="project" value="TreeGrafter"/>
</dbReference>
<dbReference type="STRING" id="80972.ENSAOCP00000027290"/>
<comment type="similarity">
    <text evidence="1">Belongs to the MsrA Met sulfoxide reductase family.</text>
</comment>
<dbReference type="AlphaFoldDB" id="A0A3Q1CJU6"/>
<comment type="catalytic activity">
    <reaction evidence="8">
        <text>[thioredoxin]-disulfide + L-methionine + H2O = L-methionine (S)-S-oxide + [thioredoxin]-dithiol</text>
        <dbReference type="Rhea" id="RHEA:19993"/>
        <dbReference type="Rhea" id="RHEA-COMP:10698"/>
        <dbReference type="Rhea" id="RHEA-COMP:10700"/>
        <dbReference type="ChEBI" id="CHEBI:15377"/>
        <dbReference type="ChEBI" id="CHEBI:29950"/>
        <dbReference type="ChEBI" id="CHEBI:50058"/>
        <dbReference type="ChEBI" id="CHEBI:57844"/>
        <dbReference type="ChEBI" id="CHEBI:58772"/>
        <dbReference type="EC" id="1.8.4.11"/>
    </reaction>
</comment>
<feature type="domain" description="Peptide methionine sulphoxide reductase MsrA" evidence="10">
    <location>
        <begin position="114"/>
        <end position="267"/>
    </location>
</feature>
<keyword evidence="3" id="KW-0560">Oxidoreductase</keyword>
<dbReference type="EC" id="1.8.4.11" evidence="2"/>
<dbReference type="SUPFAM" id="SSF55068">
    <property type="entry name" value="Peptide methionine sulfoxide reductase"/>
    <property type="match status" value="1"/>
</dbReference>
<evidence type="ECO:0000256" key="2">
    <source>
        <dbReference type="ARBA" id="ARBA00012502"/>
    </source>
</evidence>
<evidence type="ECO:0000256" key="5">
    <source>
        <dbReference type="ARBA" id="ARBA00030273"/>
    </source>
</evidence>
<evidence type="ECO:0000313" key="12">
    <source>
        <dbReference type="Proteomes" id="UP001501940"/>
    </source>
</evidence>
<dbReference type="CTD" id="503993"/>
<dbReference type="PANTHER" id="PTHR42799">
    <property type="entry name" value="MITOCHONDRIAL PEPTIDE METHIONINE SULFOXIDE REDUCTASE"/>
    <property type="match status" value="1"/>
</dbReference>
<evidence type="ECO:0000256" key="4">
    <source>
        <dbReference type="ARBA" id="ARBA00024679"/>
    </source>
</evidence>
<dbReference type="KEGG" id="aoce:111573341"/>
<comment type="function">
    <text evidence="4">Has an important function as a repair enzyme for proteins that have been inactivated by oxidation. Catalyzes the reversible oxidation-reduction of methionine sulfoxide in proteins to methionine.</text>
</comment>
<proteinExistence type="inferred from homology"/>
<dbReference type="GeneTree" id="ENSGT00940000167209"/>
<comment type="catalytic activity">
    <reaction evidence="7">
        <text>L-methionyl-[protein] + [thioredoxin]-disulfide + H2O = L-methionyl-(S)-S-oxide-[protein] + [thioredoxin]-dithiol</text>
        <dbReference type="Rhea" id="RHEA:14217"/>
        <dbReference type="Rhea" id="RHEA-COMP:10698"/>
        <dbReference type="Rhea" id="RHEA-COMP:10700"/>
        <dbReference type="Rhea" id="RHEA-COMP:12313"/>
        <dbReference type="Rhea" id="RHEA-COMP:12315"/>
        <dbReference type="ChEBI" id="CHEBI:15377"/>
        <dbReference type="ChEBI" id="CHEBI:16044"/>
        <dbReference type="ChEBI" id="CHEBI:29950"/>
        <dbReference type="ChEBI" id="CHEBI:44120"/>
        <dbReference type="ChEBI" id="CHEBI:50058"/>
        <dbReference type="EC" id="1.8.4.11"/>
    </reaction>
</comment>
<dbReference type="GO" id="GO:0034599">
    <property type="term" value="P:cellular response to oxidative stress"/>
    <property type="evidence" value="ECO:0007669"/>
    <property type="project" value="TreeGrafter"/>
</dbReference>
<dbReference type="InterPro" id="IPR050162">
    <property type="entry name" value="MsrA_MetSO_reductase"/>
</dbReference>
<sequence length="285" mass="31562">MAFFAAVSPPFSSPPSLPLSSLGPSPLLLRNGALFTWRHPGRLGRSCSLKHVYAPFGCLWFIVSLAAADTMSAKTELPSRDRAMKGREEKMVVADKHAVNGKPTVEPFPEGMETIMFGMGCFWGAERLFWRLSGVFSTQVGYAGGFTPNPTYHEVCTGLTGHTEVVRVVFSPLDISLEELLKCFWENHDPTQGMRQHNDRGTQYRSAIYTSSPAQQEFALKTKVAFQQELDKKGYGPITTEILEGQQFYYAEDYHQQYLKKVPNGYCGLKGTGASCPIGAAKDEL</sequence>
<evidence type="ECO:0000256" key="9">
    <source>
        <dbReference type="ARBA" id="ARBA00067384"/>
    </source>
</evidence>
<dbReference type="GO" id="GO:0008113">
    <property type="term" value="F:peptide-methionine (S)-S-oxide reductase activity"/>
    <property type="evidence" value="ECO:0007669"/>
    <property type="project" value="UniProtKB-EC"/>
</dbReference>
<protein>
    <recommendedName>
        <fullName evidence="9">Mitochondrial peptide methionine sulfoxide reductase</fullName>
        <ecNumber evidence="2">1.8.4.11</ecNumber>
    </recommendedName>
    <alternativeName>
        <fullName evidence="6">Peptide-methionine (S)-S-oxide reductase</fullName>
    </alternativeName>
    <alternativeName>
        <fullName evidence="5">Protein-methionine-S-oxide reductase</fullName>
    </alternativeName>
</protein>
<evidence type="ECO:0000256" key="6">
    <source>
        <dbReference type="ARBA" id="ARBA00030643"/>
    </source>
</evidence>
<reference evidence="11 12" key="1">
    <citation type="submission" date="2022-01" db="EMBL/GenBank/DDBJ databases">
        <title>A chromosome-scale genome assembly of the false clownfish, Amphiprion ocellaris.</title>
        <authorList>
            <person name="Ryu T."/>
        </authorList>
    </citation>
    <scope>NUCLEOTIDE SEQUENCE [LARGE SCALE GENOMIC DNA]</scope>
</reference>
<dbReference type="NCBIfam" id="TIGR00401">
    <property type="entry name" value="msrA"/>
    <property type="match status" value="1"/>
</dbReference>
<dbReference type="Gene3D" id="3.30.1060.10">
    <property type="entry name" value="Peptide methionine sulphoxide reductase MsrA"/>
    <property type="match status" value="1"/>
</dbReference>
<dbReference type="OMA" id="QYRSIAF"/>
<dbReference type="GeneID" id="111573341"/>
<dbReference type="Ensembl" id="ENSAOCT00000030369.2">
    <property type="protein sequence ID" value="ENSAOCP00000027290.2"/>
    <property type="gene ID" value="ENSAOCG00000001106.2"/>
</dbReference>
<reference evidence="11" key="3">
    <citation type="submission" date="2025-09" db="UniProtKB">
        <authorList>
            <consortium name="Ensembl"/>
        </authorList>
    </citation>
    <scope>IDENTIFICATION</scope>
</reference>
<evidence type="ECO:0000256" key="8">
    <source>
        <dbReference type="ARBA" id="ARBA00048782"/>
    </source>
</evidence>
<evidence type="ECO:0000256" key="7">
    <source>
        <dbReference type="ARBA" id="ARBA00047806"/>
    </source>
</evidence>
<evidence type="ECO:0000256" key="1">
    <source>
        <dbReference type="ARBA" id="ARBA00005591"/>
    </source>
</evidence>
<accession>A0A3Q1CJU6</accession>
<evidence type="ECO:0000259" key="10">
    <source>
        <dbReference type="Pfam" id="PF01625"/>
    </source>
</evidence>
<keyword evidence="12" id="KW-1185">Reference proteome</keyword>
<dbReference type="FunFam" id="3.30.1060.10:FF:000001">
    <property type="entry name" value="Peptide methionine sulfoxide reductase MsrA"/>
    <property type="match status" value="1"/>
</dbReference>